<dbReference type="Proteomes" id="UP000038040">
    <property type="component" value="Unplaced"/>
</dbReference>
<keyword evidence="3" id="KW-0813">Transport</keyword>
<sequence length="597" mass="67426">MIYKKDIEKLIDIVIFPFISHQCEFLRARACWVISEFAFAKISVQVLEKIINSLVLRLSDANEELPVKVEAAVAIQNLMAQQEKRIEFITVHRFIQPHVQTIVLEVLRLVARAEIEQMSGVIDAILEEFADEVMPIAVDVTAELAKIFLNLITEGPEDDRMVSATGVLSTLETIVDMVEDNSKIMFHVEEEVRKVIRTVLDAELIDYYEEILALTNALISHSVTEPMWEIYFFMPKLFNEHTATFSDMMPVLHSYLTVDTDSFLARPDRVTILLDIAVAALDDPSMEEPVHAAKLLECLILQCQGRINNLIPNIMQIIVNKLSQCSPGDACHEMCLSVISAGIFYDTDLFLNLACHLQPHGANSLNHLVNEIFKTAHNMTGIHNRKMMVLALCTLIRLETTKRPPLLNEQPSKVNEFIIKLLDGLQKALKKRAENRLAMDKSENTDDSDDEDSIHRGDDLNDSEDEIDEDTLEYLETLADCAKNASESNSSSGDDSDDDDWEEDSIESFNTPIDDGLFIDVFVFYKETLEIVRKSDEQFFGALTSCINEEKAASLQNVLKICNQRMLLAKSKKVEEQGGYAFNINAPVPKSFNFGQP</sequence>
<organism evidence="7 9">
    <name type="scientific">Dracunculus medinensis</name>
    <name type="common">Guinea worm</name>
    <dbReference type="NCBI Taxonomy" id="318479"/>
    <lineage>
        <taxon>Eukaryota</taxon>
        <taxon>Metazoa</taxon>
        <taxon>Ecdysozoa</taxon>
        <taxon>Nematoda</taxon>
        <taxon>Chromadorea</taxon>
        <taxon>Rhabditida</taxon>
        <taxon>Spirurina</taxon>
        <taxon>Dracunculoidea</taxon>
        <taxon>Dracunculidae</taxon>
        <taxon>Dracunculus</taxon>
    </lineage>
</organism>
<reference evidence="6 8" key="2">
    <citation type="submission" date="2018-11" db="EMBL/GenBank/DDBJ databases">
        <authorList>
            <consortium name="Pathogen Informatics"/>
        </authorList>
    </citation>
    <scope>NUCLEOTIDE SEQUENCE [LARGE SCALE GENOMIC DNA]</scope>
</reference>
<evidence type="ECO:0000313" key="6">
    <source>
        <dbReference type="EMBL" id="VDN58592.1"/>
    </source>
</evidence>
<dbReference type="InterPro" id="IPR016024">
    <property type="entry name" value="ARM-type_fold"/>
</dbReference>
<dbReference type="WBParaSite" id="DME_0000468201-mRNA-1">
    <property type="protein sequence ID" value="DME_0000468201-mRNA-1"/>
    <property type="gene ID" value="DME_0000468201"/>
</dbReference>
<dbReference type="SUPFAM" id="SSF48371">
    <property type="entry name" value="ARM repeat"/>
    <property type="match status" value="1"/>
</dbReference>
<reference evidence="9" key="1">
    <citation type="submission" date="2017-02" db="UniProtKB">
        <authorList>
            <consortium name="WormBaseParasite"/>
        </authorList>
    </citation>
    <scope>IDENTIFICATION</scope>
</reference>
<dbReference type="GO" id="GO:0005829">
    <property type="term" value="C:cytosol"/>
    <property type="evidence" value="ECO:0007669"/>
    <property type="project" value="TreeGrafter"/>
</dbReference>
<keyword evidence="3" id="KW-0653">Protein transport</keyword>
<dbReference type="Gene3D" id="1.25.10.10">
    <property type="entry name" value="Leucine-rich Repeat Variant"/>
    <property type="match status" value="1"/>
</dbReference>
<dbReference type="GO" id="GO:0005635">
    <property type="term" value="C:nuclear envelope"/>
    <property type="evidence" value="ECO:0007669"/>
    <property type="project" value="TreeGrafter"/>
</dbReference>
<feature type="compositionally biased region" description="Acidic residues" evidence="4">
    <location>
        <begin position="494"/>
        <end position="506"/>
    </location>
</feature>
<accession>A0A0N4UBS9</accession>
<protein>
    <submittedName>
        <fullName evidence="9">Importin-4</fullName>
    </submittedName>
</protein>
<dbReference type="STRING" id="318479.A0A0N4UBS9"/>
<dbReference type="PANTHER" id="PTHR10997">
    <property type="entry name" value="IMPORTIN-7, 8, 11"/>
    <property type="match status" value="1"/>
</dbReference>
<feature type="compositionally biased region" description="Basic and acidic residues" evidence="4">
    <location>
        <begin position="435"/>
        <end position="444"/>
    </location>
</feature>
<dbReference type="GO" id="GO:0006606">
    <property type="term" value="P:protein import into nucleus"/>
    <property type="evidence" value="ECO:0007669"/>
    <property type="project" value="TreeGrafter"/>
</dbReference>
<feature type="region of interest" description="Disordered" evidence="4">
    <location>
        <begin position="435"/>
        <end position="466"/>
    </location>
</feature>
<dbReference type="Proteomes" id="UP000274756">
    <property type="component" value="Unassembled WGS sequence"/>
</dbReference>
<dbReference type="OrthoDB" id="760868at2759"/>
<gene>
    <name evidence="6" type="ORF">DME_LOCUS8565</name>
</gene>
<dbReference type="Pfam" id="PF25758">
    <property type="entry name" value="TPR_IPO11"/>
    <property type="match status" value="1"/>
</dbReference>
<evidence type="ECO:0000259" key="5">
    <source>
        <dbReference type="Pfam" id="PF25758"/>
    </source>
</evidence>
<comment type="subcellular location">
    <subcellularLocation>
        <location evidence="1">Cytoplasm</location>
    </subcellularLocation>
</comment>
<dbReference type="InterPro" id="IPR058669">
    <property type="entry name" value="TPR_IPO7/11-like"/>
</dbReference>
<evidence type="ECO:0000256" key="3">
    <source>
        <dbReference type="ARBA" id="ARBA00022927"/>
    </source>
</evidence>
<evidence type="ECO:0000256" key="2">
    <source>
        <dbReference type="ARBA" id="ARBA00022490"/>
    </source>
</evidence>
<evidence type="ECO:0000313" key="9">
    <source>
        <dbReference type="WBParaSite" id="DME_0000468201-mRNA-1"/>
    </source>
</evidence>
<keyword evidence="8" id="KW-1185">Reference proteome</keyword>
<feature type="domain" description="Importin-7/11-like TPR repeats" evidence="5">
    <location>
        <begin position="192"/>
        <end position="443"/>
    </location>
</feature>
<dbReference type="PANTHER" id="PTHR10997:SF18">
    <property type="entry name" value="D-IMPORTIN 7_RANBP7"/>
    <property type="match status" value="1"/>
</dbReference>
<keyword evidence="2" id="KW-0963">Cytoplasm</keyword>
<evidence type="ECO:0000256" key="4">
    <source>
        <dbReference type="SAM" id="MobiDB-lite"/>
    </source>
</evidence>
<dbReference type="AlphaFoldDB" id="A0A0N4UBS9"/>
<dbReference type="EMBL" id="UYYG01001170">
    <property type="protein sequence ID" value="VDN58592.1"/>
    <property type="molecule type" value="Genomic_DNA"/>
</dbReference>
<evidence type="ECO:0000313" key="7">
    <source>
        <dbReference type="Proteomes" id="UP000038040"/>
    </source>
</evidence>
<name>A0A0N4UBS9_DRAME</name>
<evidence type="ECO:0000313" key="8">
    <source>
        <dbReference type="Proteomes" id="UP000274756"/>
    </source>
</evidence>
<evidence type="ECO:0000256" key="1">
    <source>
        <dbReference type="ARBA" id="ARBA00004496"/>
    </source>
</evidence>
<feature type="region of interest" description="Disordered" evidence="4">
    <location>
        <begin position="484"/>
        <end position="506"/>
    </location>
</feature>
<dbReference type="InterPro" id="IPR011989">
    <property type="entry name" value="ARM-like"/>
</dbReference>
<proteinExistence type="predicted"/>